<evidence type="ECO:0000256" key="6">
    <source>
        <dbReference type="ARBA" id="ARBA00023012"/>
    </source>
</evidence>
<comment type="catalytic activity">
    <reaction evidence="1">
        <text>ATP + protein L-histidine = ADP + protein N-phospho-L-histidine.</text>
        <dbReference type="EC" id="2.7.13.3"/>
    </reaction>
</comment>
<dbReference type="InterPro" id="IPR004358">
    <property type="entry name" value="Sig_transdc_His_kin-like_C"/>
</dbReference>
<dbReference type="Gene3D" id="1.10.287.130">
    <property type="match status" value="1"/>
</dbReference>
<dbReference type="SMART" id="SM00388">
    <property type="entry name" value="HisKA"/>
    <property type="match status" value="1"/>
</dbReference>
<dbReference type="SUPFAM" id="SSF55874">
    <property type="entry name" value="ATPase domain of HSP90 chaperone/DNA topoisomerase II/histidine kinase"/>
    <property type="match status" value="1"/>
</dbReference>
<dbReference type="InterPro" id="IPR005467">
    <property type="entry name" value="His_kinase_dom"/>
</dbReference>
<keyword evidence="7" id="KW-1133">Transmembrane helix</keyword>
<comment type="caution">
    <text evidence="9">The sequence shown here is derived from an EMBL/GenBank/DDBJ whole genome shotgun (WGS) entry which is preliminary data.</text>
</comment>
<gene>
    <name evidence="9" type="ORF">UV68_C0005G0016</name>
</gene>
<dbReference type="GO" id="GO:0005886">
    <property type="term" value="C:plasma membrane"/>
    <property type="evidence" value="ECO:0007669"/>
    <property type="project" value="TreeGrafter"/>
</dbReference>
<dbReference type="CDD" id="cd00075">
    <property type="entry name" value="HATPase"/>
    <property type="match status" value="1"/>
</dbReference>
<keyword evidence="5 9" id="KW-0418">Kinase</keyword>
<keyword evidence="6" id="KW-0902">Two-component regulatory system</keyword>
<evidence type="ECO:0000256" key="1">
    <source>
        <dbReference type="ARBA" id="ARBA00000085"/>
    </source>
</evidence>
<dbReference type="GO" id="GO:0016036">
    <property type="term" value="P:cellular response to phosphate starvation"/>
    <property type="evidence" value="ECO:0007669"/>
    <property type="project" value="TreeGrafter"/>
</dbReference>
<sequence length="334" mass="37073">MFKQARLVLTSWYLLILLSITVFFSIVIHNMLLRQVQGFVQDQRFRIERKFGPLSPPEALDSEFIDDAGRRIAVTLVFINGVIFFIAGGLSYFLAGKTLKPIQDMVSEQNRFISDSSHELRTPLTSLKSAIEVGLRDKGITLKDAKMLLSENLNDVNRLQLLSDNLLSLSTQKHLVKTETEIVDINKTIAQSLRNIENIAKNNNVSIENTANISAKVSGSSQNLSELFTLLLDNAIKYSHKGGKIVIKSESVSKCAKITIQDEGIGIAKKDLPHIFDRFFRSDAARSKRDSTGFGLGLSIAKKIVEDHGGTIAVFSRVGQGSTFEIKLPTINHL</sequence>
<name>A0A0G1DAK0_9BACT</name>
<dbReference type="EC" id="2.7.13.3" evidence="2"/>
<protein>
    <recommendedName>
        <fullName evidence="2">histidine kinase</fullName>
        <ecNumber evidence="2">2.7.13.3</ecNumber>
    </recommendedName>
</protein>
<dbReference type="FunFam" id="3.30.565.10:FF:000006">
    <property type="entry name" value="Sensor histidine kinase WalK"/>
    <property type="match status" value="1"/>
</dbReference>
<dbReference type="InterPro" id="IPR003661">
    <property type="entry name" value="HisK_dim/P_dom"/>
</dbReference>
<feature type="transmembrane region" description="Helical" evidence="7">
    <location>
        <begin position="72"/>
        <end position="95"/>
    </location>
</feature>
<evidence type="ECO:0000313" key="10">
    <source>
        <dbReference type="Proteomes" id="UP000033980"/>
    </source>
</evidence>
<dbReference type="EMBL" id="LCFK01000005">
    <property type="protein sequence ID" value="KKS94684.1"/>
    <property type="molecule type" value="Genomic_DNA"/>
</dbReference>
<dbReference type="PRINTS" id="PR00344">
    <property type="entry name" value="BCTRLSENSOR"/>
</dbReference>
<dbReference type="AlphaFoldDB" id="A0A0G1DAK0"/>
<proteinExistence type="predicted"/>
<evidence type="ECO:0000256" key="2">
    <source>
        <dbReference type="ARBA" id="ARBA00012438"/>
    </source>
</evidence>
<dbReference type="PANTHER" id="PTHR45453:SF1">
    <property type="entry name" value="PHOSPHATE REGULON SENSOR PROTEIN PHOR"/>
    <property type="match status" value="1"/>
</dbReference>
<evidence type="ECO:0000256" key="5">
    <source>
        <dbReference type="ARBA" id="ARBA00022777"/>
    </source>
</evidence>
<dbReference type="GO" id="GO:0000155">
    <property type="term" value="F:phosphorelay sensor kinase activity"/>
    <property type="evidence" value="ECO:0007669"/>
    <property type="project" value="InterPro"/>
</dbReference>
<evidence type="ECO:0000259" key="8">
    <source>
        <dbReference type="PROSITE" id="PS50109"/>
    </source>
</evidence>
<keyword evidence="4" id="KW-0808">Transferase</keyword>
<dbReference type="SUPFAM" id="SSF47384">
    <property type="entry name" value="Homodimeric domain of signal transducing histidine kinase"/>
    <property type="match status" value="1"/>
</dbReference>
<dbReference type="InterPro" id="IPR003594">
    <property type="entry name" value="HATPase_dom"/>
</dbReference>
<dbReference type="InterPro" id="IPR050351">
    <property type="entry name" value="BphY/WalK/GraS-like"/>
</dbReference>
<organism evidence="9 10">
    <name type="scientific">Candidatus Collierbacteria bacterium GW2011_GWC2_43_12</name>
    <dbReference type="NCBI Taxonomy" id="1618390"/>
    <lineage>
        <taxon>Bacteria</taxon>
        <taxon>Candidatus Collieribacteriota</taxon>
    </lineage>
</organism>
<dbReference type="GO" id="GO:0004721">
    <property type="term" value="F:phosphoprotein phosphatase activity"/>
    <property type="evidence" value="ECO:0007669"/>
    <property type="project" value="TreeGrafter"/>
</dbReference>
<dbReference type="InterPro" id="IPR036097">
    <property type="entry name" value="HisK_dim/P_sf"/>
</dbReference>
<accession>A0A0G1DAK0</accession>
<feature type="domain" description="Histidine kinase" evidence="8">
    <location>
        <begin position="115"/>
        <end position="332"/>
    </location>
</feature>
<dbReference type="PANTHER" id="PTHR45453">
    <property type="entry name" value="PHOSPHATE REGULON SENSOR PROTEIN PHOR"/>
    <property type="match status" value="1"/>
</dbReference>
<evidence type="ECO:0000256" key="3">
    <source>
        <dbReference type="ARBA" id="ARBA00022553"/>
    </source>
</evidence>
<evidence type="ECO:0000256" key="7">
    <source>
        <dbReference type="SAM" id="Phobius"/>
    </source>
</evidence>
<evidence type="ECO:0000256" key="4">
    <source>
        <dbReference type="ARBA" id="ARBA00022679"/>
    </source>
</evidence>
<dbReference type="CDD" id="cd00082">
    <property type="entry name" value="HisKA"/>
    <property type="match status" value="1"/>
</dbReference>
<dbReference type="SMART" id="SM00387">
    <property type="entry name" value="HATPase_c"/>
    <property type="match status" value="1"/>
</dbReference>
<feature type="transmembrane region" description="Helical" evidence="7">
    <location>
        <begin position="12"/>
        <end position="32"/>
    </location>
</feature>
<reference evidence="9 10" key="1">
    <citation type="journal article" date="2015" name="Nature">
        <title>rRNA introns, odd ribosomes, and small enigmatic genomes across a large radiation of phyla.</title>
        <authorList>
            <person name="Brown C.T."/>
            <person name="Hug L.A."/>
            <person name="Thomas B.C."/>
            <person name="Sharon I."/>
            <person name="Castelle C.J."/>
            <person name="Singh A."/>
            <person name="Wilkins M.J."/>
            <person name="Williams K.H."/>
            <person name="Banfield J.F."/>
        </authorList>
    </citation>
    <scope>NUCLEOTIDE SEQUENCE [LARGE SCALE GENOMIC DNA]</scope>
</reference>
<keyword evidence="7" id="KW-0812">Transmembrane</keyword>
<dbReference type="Proteomes" id="UP000033980">
    <property type="component" value="Unassembled WGS sequence"/>
</dbReference>
<dbReference type="Pfam" id="PF02518">
    <property type="entry name" value="HATPase_c"/>
    <property type="match status" value="1"/>
</dbReference>
<keyword evidence="3" id="KW-0597">Phosphoprotein</keyword>
<keyword evidence="7" id="KW-0472">Membrane</keyword>
<dbReference type="InterPro" id="IPR036890">
    <property type="entry name" value="HATPase_C_sf"/>
</dbReference>
<dbReference type="Gene3D" id="3.30.565.10">
    <property type="entry name" value="Histidine kinase-like ATPase, C-terminal domain"/>
    <property type="match status" value="1"/>
</dbReference>
<dbReference type="PROSITE" id="PS50109">
    <property type="entry name" value="HIS_KIN"/>
    <property type="match status" value="1"/>
</dbReference>
<evidence type="ECO:0000313" key="9">
    <source>
        <dbReference type="EMBL" id="KKS94684.1"/>
    </source>
</evidence>
<dbReference type="Pfam" id="PF00512">
    <property type="entry name" value="HisKA"/>
    <property type="match status" value="1"/>
</dbReference>